<keyword evidence="2" id="KW-1133">Transmembrane helix</keyword>
<keyword evidence="2" id="KW-0812">Transmembrane</keyword>
<feature type="region of interest" description="Disordered" evidence="1">
    <location>
        <begin position="32"/>
        <end position="147"/>
    </location>
</feature>
<protein>
    <submittedName>
        <fullName evidence="3">Uncharacterized protein</fullName>
    </submittedName>
</protein>
<comment type="caution">
    <text evidence="3">The sequence shown here is derived from an EMBL/GenBank/DDBJ whole genome shotgun (WGS) entry which is preliminary data.</text>
</comment>
<dbReference type="EMBL" id="RBVX01000023">
    <property type="protein sequence ID" value="RSL31522.1"/>
    <property type="molecule type" value="Genomic_DNA"/>
</dbReference>
<accession>A0A428MZJ7</accession>
<feature type="compositionally biased region" description="Basic and acidic residues" evidence="1">
    <location>
        <begin position="42"/>
        <end position="52"/>
    </location>
</feature>
<evidence type="ECO:0000256" key="2">
    <source>
        <dbReference type="SAM" id="Phobius"/>
    </source>
</evidence>
<reference evidence="3 4" key="1">
    <citation type="submission" date="2018-10" db="EMBL/GenBank/DDBJ databases">
        <title>Draft genome sequence of Bacillus salarius IM0101, isolated from a hypersaline soil in Inner Mongolia, China.</title>
        <authorList>
            <person name="Yamprayoonswat W."/>
            <person name="Boonvisut S."/>
            <person name="Jumpathong W."/>
            <person name="Sittihan S."/>
            <person name="Ruangsuj P."/>
            <person name="Wanthongcharoen S."/>
            <person name="Thongpramul N."/>
            <person name="Pimmason S."/>
            <person name="Yu B."/>
            <person name="Yasawong M."/>
        </authorList>
    </citation>
    <scope>NUCLEOTIDE SEQUENCE [LARGE SCALE GENOMIC DNA]</scope>
    <source>
        <strain evidence="3 4">IM0101</strain>
    </source>
</reference>
<dbReference type="AlphaFoldDB" id="A0A428MZJ7"/>
<evidence type="ECO:0000256" key="1">
    <source>
        <dbReference type="SAM" id="MobiDB-lite"/>
    </source>
</evidence>
<feature type="compositionally biased region" description="Polar residues" evidence="1">
    <location>
        <begin position="55"/>
        <end position="69"/>
    </location>
</feature>
<name>A0A428MZJ7_9BACI</name>
<organism evidence="3 4">
    <name type="scientific">Salibacterium salarium</name>
    <dbReference type="NCBI Taxonomy" id="284579"/>
    <lineage>
        <taxon>Bacteria</taxon>
        <taxon>Bacillati</taxon>
        <taxon>Bacillota</taxon>
        <taxon>Bacilli</taxon>
        <taxon>Bacillales</taxon>
        <taxon>Bacillaceae</taxon>
    </lineage>
</organism>
<dbReference type="RefSeq" id="WP_125558323.1">
    <property type="nucleotide sequence ID" value="NZ_RBVX01000023.1"/>
</dbReference>
<sequence>MQAIFELIFGNMFIVALIIGGLISLFNRNRTSQEQSTDQSQQEDKQKKEIDWKSIFQQETDETPSQQRPTKPVPEAEGELVKPEEKSSNAAQHEQYSQQMEELRKKQEEARQKAEKVGRSTVHENALDQAATRSTQPASGARFVPTSRRDVIQGVVWSEILGEPKARRPYPTSGMKRYGKKY</sequence>
<feature type="transmembrane region" description="Helical" evidence="2">
    <location>
        <begin position="7"/>
        <end position="26"/>
    </location>
</feature>
<evidence type="ECO:0000313" key="4">
    <source>
        <dbReference type="Proteomes" id="UP000275076"/>
    </source>
</evidence>
<keyword evidence="4" id="KW-1185">Reference proteome</keyword>
<dbReference type="Proteomes" id="UP000275076">
    <property type="component" value="Unassembled WGS sequence"/>
</dbReference>
<proteinExistence type="predicted"/>
<keyword evidence="2" id="KW-0472">Membrane</keyword>
<dbReference type="OrthoDB" id="2967741at2"/>
<gene>
    <name evidence="3" type="ORF">D7Z54_19985</name>
</gene>
<feature type="compositionally biased region" description="Basic and acidic residues" evidence="1">
    <location>
        <begin position="101"/>
        <end position="126"/>
    </location>
</feature>
<evidence type="ECO:0000313" key="3">
    <source>
        <dbReference type="EMBL" id="RSL31522.1"/>
    </source>
</evidence>
<feature type="compositionally biased region" description="Polar residues" evidence="1">
    <location>
        <begin position="88"/>
        <end position="100"/>
    </location>
</feature>